<dbReference type="Proteomes" id="UP000598297">
    <property type="component" value="Unassembled WGS sequence"/>
</dbReference>
<evidence type="ECO:0000256" key="1">
    <source>
        <dbReference type="ARBA" id="ARBA00023015"/>
    </source>
</evidence>
<dbReference type="PROSITE" id="PS50977">
    <property type="entry name" value="HTH_TETR_2"/>
    <property type="match status" value="1"/>
</dbReference>
<dbReference type="GO" id="GO:0000976">
    <property type="term" value="F:transcription cis-regulatory region binding"/>
    <property type="evidence" value="ECO:0007669"/>
    <property type="project" value="TreeGrafter"/>
</dbReference>
<dbReference type="OrthoDB" id="4543698at2"/>
<evidence type="ECO:0000259" key="5">
    <source>
        <dbReference type="PROSITE" id="PS50977"/>
    </source>
</evidence>
<organism evidence="6 7">
    <name type="scientific">Streptomyces boluensis</name>
    <dbReference type="NCBI Taxonomy" id="1775135"/>
    <lineage>
        <taxon>Bacteria</taxon>
        <taxon>Bacillati</taxon>
        <taxon>Actinomycetota</taxon>
        <taxon>Actinomycetes</taxon>
        <taxon>Kitasatosporales</taxon>
        <taxon>Streptomycetaceae</taxon>
        <taxon>Streptomyces</taxon>
    </lineage>
</organism>
<reference evidence="6" key="1">
    <citation type="submission" date="2020-01" db="EMBL/GenBank/DDBJ databases">
        <title>Whole-genome analyses of novel actinobacteria.</title>
        <authorList>
            <person name="Sahin N."/>
        </authorList>
    </citation>
    <scope>NUCLEOTIDE SEQUENCE</scope>
    <source>
        <strain evidence="6">YC537</strain>
    </source>
</reference>
<evidence type="ECO:0000256" key="2">
    <source>
        <dbReference type="ARBA" id="ARBA00023125"/>
    </source>
</evidence>
<dbReference type="InterPro" id="IPR036271">
    <property type="entry name" value="Tet_transcr_reg_TetR-rel_C_sf"/>
</dbReference>
<dbReference type="Pfam" id="PF00440">
    <property type="entry name" value="TetR_N"/>
    <property type="match status" value="1"/>
</dbReference>
<dbReference type="InterPro" id="IPR009057">
    <property type="entry name" value="Homeodomain-like_sf"/>
</dbReference>
<dbReference type="SUPFAM" id="SSF46689">
    <property type="entry name" value="Homeodomain-like"/>
    <property type="match status" value="1"/>
</dbReference>
<dbReference type="Pfam" id="PF16859">
    <property type="entry name" value="TetR_C_11"/>
    <property type="match status" value="1"/>
</dbReference>
<name>A0A964UJ52_9ACTN</name>
<evidence type="ECO:0000313" key="7">
    <source>
        <dbReference type="Proteomes" id="UP000598297"/>
    </source>
</evidence>
<feature type="domain" description="HTH tetR-type" evidence="5">
    <location>
        <begin position="15"/>
        <end position="75"/>
    </location>
</feature>
<sequence>MTSTSRARPGRPVDPDIEPRVIKATLEVYGAVGWAGFTIDAVARTSKVGKAAIYRRWASKQDLIAAAILSLKAPKPVEVTGHLRDDLTEIANRVARRYLGPHGLAHIRAMVEAKVYPDVLGEALEHIRRGAIASGRKTVLAAIEAGELPPGTSPSLVMDGLAGTIMHHILMVPNSKLAKLADDPSTFIEQAVDFVLAGAGWSGPEPE</sequence>
<accession>A0A964UJ52</accession>
<keyword evidence="1" id="KW-0805">Transcription regulation</keyword>
<evidence type="ECO:0000313" key="6">
    <source>
        <dbReference type="EMBL" id="NBE50044.1"/>
    </source>
</evidence>
<gene>
    <name evidence="6" type="ORF">GUY60_01075</name>
</gene>
<dbReference type="EMBL" id="JAAAHS010000003">
    <property type="protein sequence ID" value="NBE50044.1"/>
    <property type="molecule type" value="Genomic_DNA"/>
</dbReference>
<dbReference type="PANTHER" id="PTHR30055">
    <property type="entry name" value="HTH-TYPE TRANSCRIPTIONAL REGULATOR RUTR"/>
    <property type="match status" value="1"/>
</dbReference>
<comment type="caution">
    <text evidence="6">The sequence shown here is derived from an EMBL/GenBank/DDBJ whole genome shotgun (WGS) entry which is preliminary data.</text>
</comment>
<dbReference type="GO" id="GO:0003700">
    <property type="term" value="F:DNA-binding transcription factor activity"/>
    <property type="evidence" value="ECO:0007669"/>
    <property type="project" value="TreeGrafter"/>
</dbReference>
<dbReference type="RefSeq" id="WP_161692923.1">
    <property type="nucleotide sequence ID" value="NZ_JAAAHS010000003.1"/>
</dbReference>
<keyword evidence="3" id="KW-0804">Transcription</keyword>
<feature type="DNA-binding region" description="H-T-H motif" evidence="4">
    <location>
        <begin position="38"/>
        <end position="57"/>
    </location>
</feature>
<evidence type="ECO:0000256" key="4">
    <source>
        <dbReference type="PROSITE-ProRule" id="PRU00335"/>
    </source>
</evidence>
<dbReference type="Gene3D" id="1.10.10.60">
    <property type="entry name" value="Homeodomain-like"/>
    <property type="match status" value="1"/>
</dbReference>
<dbReference type="InterPro" id="IPR001647">
    <property type="entry name" value="HTH_TetR"/>
</dbReference>
<keyword evidence="7" id="KW-1185">Reference proteome</keyword>
<dbReference type="PANTHER" id="PTHR30055:SF148">
    <property type="entry name" value="TETR-FAMILY TRANSCRIPTIONAL REGULATOR"/>
    <property type="match status" value="1"/>
</dbReference>
<dbReference type="SUPFAM" id="SSF48498">
    <property type="entry name" value="Tetracyclin repressor-like, C-terminal domain"/>
    <property type="match status" value="1"/>
</dbReference>
<keyword evidence="2 4" id="KW-0238">DNA-binding</keyword>
<dbReference type="AlphaFoldDB" id="A0A964UJ52"/>
<dbReference type="Gene3D" id="1.10.357.10">
    <property type="entry name" value="Tetracycline Repressor, domain 2"/>
    <property type="match status" value="1"/>
</dbReference>
<evidence type="ECO:0000256" key="3">
    <source>
        <dbReference type="ARBA" id="ARBA00023163"/>
    </source>
</evidence>
<dbReference type="InterPro" id="IPR050109">
    <property type="entry name" value="HTH-type_TetR-like_transc_reg"/>
</dbReference>
<protein>
    <submittedName>
        <fullName evidence="6">TetR family transcriptional regulator</fullName>
    </submittedName>
</protein>
<proteinExistence type="predicted"/>
<dbReference type="InterPro" id="IPR011075">
    <property type="entry name" value="TetR_C"/>
</dbReference>